<proteinExistence type="predicted"/>
<dbReference type="EMBL" id="KL142387">
    <property type="protein sequence ID" value="KDR72988.1"/>
    <property type="molecule type" value="Genomic_DNA"/>
</dbReference>
<organism evidence="3 4">
    <name type="scientific">Galerina marginata (strain CBS 339.88)</name>
    <dbReference type="NCBI Taxonomy" id="685588"/>
    <lineage>
        <taxon>Eukaryota</taxon>
        <taxon>Fungi</taxon>
        <taxon>Dikarya</taxon>
        <taxon>Basidiomycota</taxon>
        <taxon>Agaricomycotina</taxon>
        <taxon>Agaricomycetes</taxon>
        <taxon>Agaricomycetidae</taxon>
        <taxon>Agaricales</taxon>
        <taxon>Agaricineae</taxon>
        <taxon>Strophariaceae</taxon>
        <taxon>Galerina</taxon>
    </lineage>
</organism>
<evidence type="ECO:0000313" key="3">
    <source>
        <dbReference type="EMBL" id="KDR72988.1"/>
    </source>
</evidence>
<dbReference type="InterPro" id="IPR038955">
    <property type="entry name" value="PriA/CPL1_fungi"/>
</dbReference>
<feature type="domain" description="Protein CPL1-like" evidence="2">
    <location>
        <begin position="188"/>
        <end position="252"/>
    </location>
</feature>
<dbReference type="PANTHER" id="PTHR35192:SF2">
    <property type="entry name" value="APPLE DOMAIN-CONTAINING PROTEIN"/>
    <property type="match status" value="1"/>
</dbReference>
<accession>A0A067T1X0</accession>
<dbReference type="OrthoDB" id="439917at2759"/>
<dbReference type="AlphaFoldDB" id="A0A067T1X0"/>
<reference evidence="4" key="1">
    <citation type="journal article" date="2014" name="Proc. Natl. Acad. Sci. U.S.A.">
        <title>Extensive sampling of basidiomycete genomes demonstrates inadequacy of the white-rot/brown-rot paradigm for wood decay fungi.</title>
        <authorList>
            <person name="Riley R."/>
            <person name="Salamov A.A."/>
            <person name="Brown D.W."/>
            <person name="Nagy L.G."/>
            <person name="Floudas D."/>
            <person name="Held B.W."/>
            <person name="Levasseur A."/>
            <person name="Lombard V."/>
            <person name="Morin E."/>
            <person name="Otillar R."/>
            <person name="Lindquist E.A."/>
            <person name="Sun H."/>
            <person name="LaButti K.M."/>
            <person name="Schmutz J."/>
            <person name="Jabbour D."/>
            <person name="Luo H."/>
            <person name="Baker S.E."/>
            <person name="Pisabarro A.G."/>
            <person name="Walton J.D."/>
            <person name="Blanchette R.A."/>
            <person name="Henrissat B."/>
            <person name="Martin F."/>
            <person name="Cullen D."/>
            <person name="Hibbett D.S."/>
            <person name="Grigoriev I.V."/>
        </authorList>
    </citation>
    <scope>NUCLEOTIDE SEQUENCE [LARGE SCALE GENOMIC DNA]</scope>
    <source>
        <strain evidence="4">CBS 339.88</strain>
    </source>
</reference>
<dbReference type="InterPro" id="IPR048661">
    <property type="entry name" value="CPL1-like"/>
</dbReference>
<dbReference type="STRING" id="685588.A0A067T1X0"/>
<feature type="non-terminal residue" evidence="3">
    <location>
        <position position="1"/>
    </location>
</feature>
<sequence>MRAFLFKLAVFVSSFVLVAAGGGTDICGECRGVLNIPSFYNPGKYSSVGNINECLCLSTLPNYISSNSLTISAISIGGRDAVTSALTAMIKSGNHGTCNYPQHSQPQCQFGNPCGFTCKDGYSPYPYGSHPTDCVCPKPYTVCNGQCGLYKGCPSAHYSKRELAGSRGLKCPKGLTACSIPGRGADSFECVNTLNDLESCGGCMVPSFLSYSDHDGLDCTAIDGVSDVACVSGKCLIHKCMPGYSLNKTGDCVLDEGYYNYESDILVSQD</sequence>
<protein>
    <recommendedName>
        <fullName evidence="2">Protein CPL1-like domain-containing protein</fullName>
    </recommendedName>
</protein>
<evidence type="ECO:0000259" key="2">
    <source>
        <dbReference type="Pfam" id="PF21671"/>
    </source>
</evidence>
<dbReference type="Pfam" id="PF21671">
    <property type="entry name" value="CPL1-like"/>
    <property type="match status" value="1"/>
</dbReference>
<gene>
    <name evidence="3" type="ORF">GALMADRAFT_125876</name>
</gene>
<evidence type="ECO:0000313" key="4">
    <source>
        <dbReference type="Proteomes" id="UP000027222"/>
    </source>
</evidence>
<name>A0A067T1X0_GALM3</name>
<keyword evidence="4" id="KW-1185">Reference proteome</keyword>
<keyword evidence="1" id="KW-0732">Signal</keyword>
<dbReference type="Proteomes" id="UP000027222">
    <property type="component" value="Unassembled WGS sequence"/>
</dbReference>
<dbReference type="PANTHER" id="PTHR35192">
    <property type="entry name" value="PROTEIN, PUTATIVE-RELATED"/>
    <property type="match status" value="1"/>
</dbReference>
<dbReference type="HOGENOM" id="CLU_063728_0_0_1"/>
<feature type="signal peptide" evidence="1">
    <location>
        <begin position="1"/>
        <end position="20"/>
    </location>
</feature>
<evidence type="ECO:0000256" key="1">
    <source>
        <dbReference type="SAM" id="SignalP"/>
    </source>
</evidence>
<feature type="chain" id="PRO_5001646371" description="Protein CPL1-like domain-containing protein" evidence="1">
    <location>
        <begin position="21"/>
        <end position="270"/>
    </location>
</feature>